<protein>
    <submittedName>
        <fullName evidence="1">Uncharacterized protein</fullName>
    </submittedName>
</protein>
<reference evidence="1 2" key="1">
    <citation type="journal article" date="2009" name="Stand. Genomic Sci.">
        <title>Complete genome sequence of Eggerthella lenta type strain (IPP VPI 0255).</title>
        <authorList>
            <person name="Saunders E."/>
            <person name="Pukall R."/>
            <person name="Abt B."/>
            <person name="Lapidus A."/>
            <person name="Glavina Del Rio T."/>
            <person name="Copeland A."/>
            <person name="Tice H."/>
            <person name="Cheng J.F."/>
            <person name="Lucas S."/>
            <person name="Chen F."/>
            <person name="Nolan M."/>
            <person name="Bruce D."/>
            <person name="Goodwin L."/>
            <person name="Pitluck S."/>
            <person name="Ivanova N."/>
            <person name="Mavromatis K."/>
            <person name="Ovchinnikova G."/>
            <person name="Pati A."/>
            <person name="Chen A."/>
            <person name="Palaniappan K."/>
            <person name="Land M."/>
            <person name="Hauser L."/>
            <person name="Chang Y.J."/>
            <person name="Jeffries C.D."/>
            <person name="Chain P."/>
            <person name="Meincke L."/>
            <person name="Sims D."/>
            <person name="Brettin T."/>
            <person name="Detter J.C."/>
            <person name="Goker M."/>
            <person name="Bristow J."/>
            <person name="Eisen J.A."/>
            <person name="Markowitz V."/>
            <person name="Hugenholtz P."/>
            <person name="Kyrpides N.C."/>
            <person name="Klenk H.P."/>
            <person name="Han C."/>
        </authorList>
    </citation>
    <scope>NUCLEOTIDE SEQUENCE [LARGE SCALE GENOMIC DNA]</scope>
    <source>
        <strain evidence="2">ATCC 25559 / DSM 2243 / CCUG 17323 / JCM 9979 / KCTC 3265 / NCTC 11813 / VPI 0255 / 1899 B</strain>
    </source>
</reference>
<organism evidence="1 2">
    <name type="scientific">Eggerthella lenta (strain ATCC 25559 / DSM 2243 / CCUG 17323 / JCM 9979 / KCTC 3265 / NCTC 11813 / VPI 0255 / 1899 B)</name>
    <name type="common">Eubacterium lentum</name>
    <dbReference type="NCBI Taxonomy" id="479437"/>
    <lineage>
        <taxon>Bacteria</taxon>
        <taxon>Bacillati</taxon>
        <taxon>Actinomycetota</taxon>
        <taxon>Coriobacteriia</taxon>
        <taxon>Eggerthellales</taxon>
        <taxon>Eggerthellaceae</taxon>
        <taxon>Eggerthella</taxon>
    </lineage>
</organism>
<dbReference type="AlphaFoldDB" id="C8WHZ3"/>
<dbReference type="STRING" id="479437.Elen_1769"/>
<keyword evidence="2" id="KW-1185">Reference proteome</keyword>
<dbReference type="RefSeq" id="WP_015760777.1">
    <property type="nucleotide sequence ID" value="NC_013204.1"/>
</dbReference>
<dbReference type="EMBL" id="CP001726">
    <property type="protein sequence ID" value="ACV55734.1"/>
    <property type="molecule type" value="Genomic_DNA"/>
</dbReference>
<proteinExistence type="predicted"/>
<evidence type="ECO:0000313" key="1">
    <source>
        <dbReference type="EMBL" id="ACV55734.1"/>
    </source>
</evidence>
<accession>C8WHZ3</accession>
<dbReference type="HOGENOM" id="CLU_2896958_0_0_11"/>
<dbReference type="Proteomes" id="UP000001377">
    <property type="component" value="Chromosome"/>
</dbReference>
<dbReference type="BioCyc" id="ELEN479437:G1GFY-1781-MONOMER"/>
<gene>
    <name evidence="1" type="ordered locus">Elen_1769</name>
</gene>
<dbReference type="KEGG" id="ele:Elen_1769"/>
<name>C8WHZ3_EGGLE</name>
<evidence type="ECO:0000313" key="2">
    <source>
        <dbReference type="Proteomes" id="UP000001377"/>
    </source>
</evidence>
<dbReference type="PaxDb" id="479437-Elen_1769"/>
<sequence>MLDPEAIACLDEICQARNCYSDLMKSSFTHNQSQAVRDAINLLYRFEVGKESLVHDEDPRYM</sequence>